<protein>
    <submittedName>
        <fullName evidence="1">Radical SAM family RiPP maturation amino acid epimerase</fullName>
    </submittedName>
</protein>
<dbReference type="RefSeq" id="WP_224310877.1">
    <property type="nucleotide sequence ID" value="NZ_JAIRBM010000001.1"/>
</dbReference>
<sequence>MADILDGLIEARSREDAAVDLHDPRTFLAQAVRRRNSDELSAIAEAKRFRERLIGDAAFRTALRSKGSALAHNYERYRPLWDQELGHSVWHSEALDGWPEVRLWKAWHEDLVRFRDLMTAYPSRYGTQPAFTAWRQRQAARAASELGPMHVAITHPAVAYELASGCSVGCWFCGISAQSFSESASYEEHGQLWRQILAAVTDQLGPTARTGFCYWGTDPADTPDYDRFLADHGRVTGWIPQTTTAAPLRDIGLTRRVLSLSTPGEPVLNRFSVLSPRQLHQIFEAFTPLDLLLVELVPQMRGSLMPKARAGRALARETAQPERDLSLSEAATTIACVSGFLINLPERRIRLIAPCKADTHCPDGYRTFADVHFADAAELPDVLDALIADHMPEELPSSLPLGFRHDLGVRVEAGAIRLENDASIHTVSGYPFLPQLASLLTDDPRSVGATIEAMVASGANFFDVHGLLTELYDSGLIEPLHPLPARPMVLRA</sequence>
<dbReference type="NCBIfam" id="TIGR04517">
    <property type="entry name" value="rSAM_PoyD"/>
    <property type="match status" value="1"/>
</dbReference>
<proteinExistence type="predicted"/>
<dbReference type="Proteomes" id="UP000704176">
    <property type="component" value="Unassembled WGS sequence"/>
</dbReference>
<keyword evidence="2" id="KW-1185">Reference proteome</keyword>
<evidence type="ECO:0000313" key="2">
    <source>
        <dbReference type="Proteomes" id="UP000704176"/>
    </source>
</evidence>
<gene>
    <name evidence="1" type="ORF">K9B37_00700</name>
</gene>
<accession>A0ABS7VIA3</accession>
<dbReference type="EMBL" id="JAIRBM010000001">
    <property type="protein sequence ID" value="MBZ6074820.1"/>
    <property type="molecule type" value="Genomic_DNA"/>
</dbReference>
<evidence type="ECO:0000313" key="1">
    <source>
        <dbReference type="EMBL" id="MBZ6074820.1"/>
    </source>
</evidence>
<comment type="caution">
    <text evidence="1">The sequence shown here is derived from an EMBL/GenBank/DDBJ whole genome shotgun (WGS) entry which is preliminary data.</text>
</comment>
<reference evidence="1 2" key="1">
    <citation type="submission" date="2021-09" db="EMBL/GenBank/DDBJ databases">
        <title>The complete genome sequence of a new microorganism.</title>
        <authorList>
            <person name="Zi Z."/>
        </authorList>
    </citation>
    <scope>NUCLEOTIDE SEQUENCE [LARGE SCALE GENOMIC DNA]</scope>
    <source>
        <strain evidence="1 2">WGZ8</strain>
    </source>
</reference>
<dbReference type="InterPro" id="IPR030950">
    <property type="entry name" value="rSAM_PoyD"/>
</dbReference>
<organism evidence="1 2">
    <name type="scientific">Microvirga puerhi</name>
    <dbReference type="NCBI Taxonomy" id="2876078"/>
    <lineage>
        <taxon>Bacteria</taxon>
        <taxon>Pseudomonadati</taxon>
        <taxon>Pseudomonadota</taxon>
        <taxon>Alphaproteobacteria</taxon>
        <taxon>Hyphomicrobiales</taxon>
        <taxon>Methylobacteriaceae</taxon>
        <taxon>Microvirga</taxon>
    </lineage>
</organism>
<name>A0ABS7VIA3_9HYPH</name>